<dbReference type="EC" id="4.1.2.25" evidence="9"/>
<keyword evidence="9" id="KW-0456">Lyase</keyword>
<keyword evidence="7" id="KW-0067">ATP-binding</keyword>
<dbReference type="NCBIfam" id="TIGR00525">
    <property type="entry name" value="folB"/>
    <property type="match status" value="1"/>
</dbReference>
<dbReference type="GO" id="GO:0046654">
    <property type="term" value="P:tetrahydrofolate biosynthetic process"/>
    <property type="evidence" value="ECO:0007669"/>
    <property type="project" value="UniProtKB-UniRule"/>
</dbReference>
<feature type="domain" description="7,8-dihydro-6-hydroxymethylpterin-pyrophosphokinase" evidence="10">
    <location>
        <begin position="216"/>
        <end position="227"/>
    </location>
</feature>
<dbReference type="CDD" id="cd00534">
    <property type="entry name" value="DHNA_DHNTPE"/>
    <property type="match status" value="1"/>
</dbReference>
<evidence type="ECO:0000256" key="4">
    <source>
        <dbReference type="ARBA" id="ARBA00022679"/>
    </source>
</evidence>
<evidence type="ECO:0000256" key="6">
    <source>
        <dbReference type="ARBA" id="ARBA00022777"/>
    </source>
</evidence>
<reference evidence="11 12" key="1">
    <citation type="submission" date="2020-03" db="EMBL/GenBank/DDBJ databases">
        <title>Complete genome of Arcanobacterium buesumensis sp. nov. strain 2701.</title>
        <authorList>
            <person name="Borowiak M."/>
            <person name="Alssahen M."/>
            <person name="Laemmler C."/>
            <person name="Malorny B."/>
            <person name="Hassan A."/>
            <person name="Prenger-Berninghoff E."/>
            <person name="Ploetz M."/>
            <person name="Abdulmawjood A."/>
        </authorList>
    </citation>
    <scope>NUCLEOTIDE SEQUENCE [LARGE SCALE GENOMIC DNA]</scope>
    <source>
        <strain evidence="11 12">2701</strain>
    </source>
</reference>
<dbReference type="PROSITE" id="PS00794">
    <property type="entry name" value="HPPK"/>
    <property type="match status" value="1"/>
</dbReference>
<dbReference type="GO" id="GO:0005524">
    <property type="term" value="F:ATP binding"/>
    <property type="evidence" value="ECO:0007669"/>
    <property type="project" value="UniProtKB-KW"/>
</dbReference>
<keyword evidence="8 9" id="KW-0289">Folate biosynthesis</keyword>
<sequence>MALNDSIRLTGIRAYGTHGVLDYEHSQPQEFVVDVDLLVDTDRAAQTDDIADTISYADVADKVVAQIQGEHCNLIETLAHRILTAIMDARIVSAEVVVHKPQAPIPHQFGDVSVSIMREGPLFSEQPRKYVIAIGSNLDNPEEHVRRAIAELSDFGEWVDDVSSLYRSEPQLAPGQETQPDYINAVVSITSSTPPMAMLNFLNMVEEAHGRERSERWGARTLDLDIIDVSGVTSDYSVLTLPHPRAHQRRFVLEPWLEIDPDAHLNGVSVRGLLDKVLDQRVIKVGFGDGS</sequence>
<dbReference type="EMBL" id="CP050804">
    <property type="protein sequence ID" value="QJC21277.1"/>
    <property type="molecule type" value="Genomic_DNA"/>
</dbReference>
<comment type="catalytic activity">
    <reaction evidence="9">
        <text>7,8-dihydroneopterin = 6-hydroxymethyl-7,8-dihydropterin + glycolaldehyde</text>
        <dbReference type="Rhea" id="RHEA:10540"/>
        <dbReference type="ChEBI" id="CHEBI:17001"/>
        <dbReference type="ChEBI" id="CHEBI:17071"/>
        <dbReference type="ChEBI" id="CHEBI:44841"/>
        <dbReference type="EC" id="4.1.2.25"/>
    </reaction>
</comment>
<dbReference type="RefSeq" id="WP_168917219.1">
    <property type="nucleotide sequence ID" value="NZ_CP050804.1"/>
</dbReference>
<name>A0A6H2EKN4_9ACTO</name>
<organism evidence="11 12">
    <name type="scientific">Arcanobacterium buesumense</name>
    <dbReference type="NCBI Taxonomy" id="2722751"/>
    <lineage>
        <taxon>Bacteria</taxon>
        <taxon>Bacillati</taxon>
        <taxon>Actinomycetota</taxon>
        <taxon>Actinomycetes</taxon>
        <taxon>Actinomycetales</taxon>
        <taxon>Actinomycetaceae</taxon>
        <taxon>Arcanobacterium</taxon>
    </lineage>
</organism>
<evidence type="ECO:0000256" key="8">
    <source>
        <dbReference type="ARBA" id="ARBA00022909"/>
    </source>
</evidence>
<evidence type="ECO:0000256" key="1">
    <source>
        <dbReference type="ARBA" id="ARBA00000198"/>
    </source>
</evidence>
<dbReference type="NCBIfam" id="TIGR00526">
    <property type="entry name" value="folB_dom"/>
    <property type="match status" value="1"/>
</dbReference>
<dbReference type="UniPathway" id="UPA00077">
    <property type="reaction ID" value="UER00154"/>
</dbReference>
<evidence type="ECO:0000256" key="2">
    <source>
        <dbReference type="ARBA" id="ARBA00005051"/>
    </source>
</evidence>
<dbReference type="PANTHER" id="PTHR43071:SF1">
    <property type="entry name" value="2-AMINO-4-HYDROXY-6-HYDROXYMETHYLDIHYDROPTERIDINE PYROPHOSPHOKINASE"/>
    <property type="match status" value="1"/>
</dbReference>
<evidence type="ECO:0000313" key="11">
    <source>
        <dbReference type="EMBL" id="QJC21277.1"/>
    </source>
</evidence>
<dbReference type="InterPro" id="IPR035907">
    <property type="entry name" value="Hppk_sf"/>
</dbReference>
<evidence type="ECO:0000256" key="5">
    <source>
        <dbReference type="ARBA" id="ARBA00022741"/>
    </source>
</evidence>
<gene>
    <name evidence="11" type="primary">folK</name>
    <name evidence="11" type="ORF">HC352_01240</name>
</gene>
<evidence type="ECO:0000256" key="3">
    <source>
        <dbReference type="ARBA" id="ARBA00009640"/>
    </source>
</evidence>
<dbReference type="EC" id="2.7.6.3" evidence="9"/>
<comment type="catalytic activity">
    <reaction evidence="1">
        <text>6-hydroxymethyl-7,8-dihydropterin + ATP = (7,8-dihydropterin-6-yl)methyl diphosphate + AMP + H(+)</text>
        <dbReference type="Rhea" id="RHEA:11412"/>
        <dbReference type="ChEBI" id="CHEBI:15378"/>
        <dbReference type="ChEBI" id="CHEBI:30616"/>
        <dbReference type="ChEBI" id="CHEBI:44841"/>
        <dbReference type="ChEBI" id="CHEBI:72950"/>
        <dbReference type="ChEBI" id="CHEBI:456215"/>
        <dbReference type="EC" id="2.7.6.3"/>
    </reaction>
</comment>
<dbReference type="SUPFAM" id="SSF55083">
    <property type="entry name" value="6-hydroxymethyl-7,8-dihydropterin pyrophosphokinase, HPPK"/>
    <property type="match status" value="1"/>
</dbReference>
<comment type="function">
    <text evidence="9">Catalyzes the conversion of 7,8-dihydroneopterin to 6-hydroxymethyl-7,8-dihydropterin.</text>
</comment>
<dbReference type="AlphaFoldDB" id="A0A6H2EKN4"/>
<dbReference type="InterPro" id="IPR006157">
    <property type="entry name" value="FolB_dom"/>
</dbReference>
<dbReference type="Proteomes" id="UP000502298">
    <property type="component" value="Chromosome"/>
</dbReference>
<dbReference type="InterPro" id="IPR000550">
    <property type="entry name" value="Hppk"/>
</dbReference>
<dbReference type="Gene3D" id="3.30.1130.10">
    <property type="match status" value="1"/>
</dbReference>
<proteinExistence type="inferred from homology"/>
<comment type="pathway">
    <text evidence="9">Cofactor biosynthesis; tetrahydrofolate biosynthesis; 2-amino-4-hydroxy-6-hydroxymethyl-7,8-dihydropteridine diphosphate from 7,8-dihydroneopterin triphosphate: step 3/4.</text>
</comment>
<dbReference type="GO" id="GO:0016301">
    <property type="term" value="F:kinase activity"/>
    <property type="evidence" value="ECO:0007669"/>
    <property type="project" value="UniProtKB-KW"/>
</dbReference>
<dbReference type="SMART" id="SM00905">
    <property type="entry name" value="FolB"/>
    <property type="match status" value="1"/>
</dbReference>
<dbReference type="Gene3D" id="3.30.70.560">
    <property type="entry name" value="7,8-Dihydro-6-hydroxymethylpterin-pyrophosphokinase HPPK"/>
    <property type="match status" value="1"/>
</dbReference>
<protein>
    <recommendedName>
        <fullName evidence="9">Bifunctional folate synthesis protein</fullName>
    </recommendedName>
    <domain>
        <recommendedName>
            <fullName evidence="9">Dihydroneopterin aldolase</fullName>
            <shortName evidence="9">DHNA</shortName>
            <ecNumber evidence="9">4.1.2.25</ecNumber>
        </recommendedName>
        <alternativeName>
            <fullName evidence="9">7,8-dihydroneopterin aldolase</fullName>
        </alternativeName>
    </domain>
    <domain>
        <recommendedName>
            <fullName evidence="9">2-amino-4-hydroxy-6-hydroxymethyldihydropteridine pyrophosphokinase</fullName>
            <ecNumber evidence="9">2.7.6.3</ecNumber>
        </recommendedName>
        <alternativeName>
            <fullName evidence="9">6-hydroxymethyl-7,8-dihydropterin pyrophosphokinase</fullName>
            <shortName evidence="9">PPPK</shortName>
        </alternativeName>
        <alternativeName>
            <fullName evidence="9">7,8-dihydro-6-hydroxymethylpterin pyrophosphokinase</fullName>
            <shortName evidence="9">HPPK</shortName>
        </alternativeName>
    </domain>
</protein>
<dbReference type="Pfam" id="PF02152">
    <property type="entry name" value="FolB"/>
    <property type="match status" value="1"/>
</dbReference>
<evidence type="ECO:0000313" key="12">
    <source>
        <dbReference type="Proteomes" id="UP000502298"/>
    </source>
</evidence>
<dbReference type="PANTHER" id="PTHR43071">
    <property type="entry name" value="2-AMINO-4-HYDROXY-6-HYDROXYMETHYLDIHYDROPTERIDINE PYROPHOSPHOKINASE"/>
    <property type="match status" value="1"/>
</dbReference>
<dbReference type="GO" id="GO:0004150">
    <property type="term" value="F:dihydroneopterin aldolase activity"/>
    <property type="evidence" value="ECO:0007669"/>
    <property type="project" value="UniProtKB-UniRule"/>
</dbReference>
<keyword evidence="6 11" id="KW-0418">Kinase</keyword>
<keyword evidence="4 11" id="KW-0808">Transferase</keyword>
<dbReference type="KEGG" id="arca:HC352_01240"/>
<dbReference type="SUPFAM" id="SSF55620">
    <property type="entry name" value="Tetrahydrobiopterin biosynthesis enzymes-like"/>
    <property type="match status" value="1"/>
</dbReference>
<comment type="similarity">
    <text evidence="3">In the N-terminal section; belongs to the DHNA family.</text>
</comment>
<comment type="similarity">
    <text evidence="9">Belongs to the DHNA family.</text>
</comment>
<dbReference type="InterPro" id="IPR043133">
    <property type="entry name" value="GTP-CH-I_C/QueF"/>
</dbReference>
<evidence type="ECO:0000256" key="9">
    <source>
        <dbReference type="RuleBase" id="RU362079"/>
    </source>
</evidence>
<dbReference type="GO" id="GO:0046656">
    <property type="term" value="P:folic acid biosynthetic process"/>
    <property type="evidence" value="ECO:0007669"/>
    <property type="project" value="UniProtKB-UniRule"/>
</dbReference>
<keyword evidence="12" id="KW-1185">Reference proteome</keyword>
<keyword evidence="5" id="KW-0547">Nucleotide-binding</keyword>
<dbReference type="NCBIfam" id="TIGR01498">
    <property type="entry name" value="folK"/>
    <property type="match status" value="1"/>
</dbReference>
<dbReference type="InterPro" id="IPR006156">
    <property type="entry name" value="Dihydroneopterin_aldolase"/>
</dbReference>
<evidence type="ECO:0000259" key="10">
    <source>
        <dbReference type="PROSITE" id="PS00794"/>
    </source>
</evidence>
<dbReference type="Pfam" id="PF01288">
    <property type="entry name" value="HPPK"/>
    <property type="match status" value="1"/>
</dbReference>
<evidence type="ECO:0000256" key="7">
    <source>
        <dbReference type="ARBA" id="ARBA00022840"/>
    </source>
</evidence>
<dbReference type="CDD" id="cd00483">
    <property type="entry name" value="HPPK"/>
    <property type="match status" value="1"/>
</dbReference>
<comment type="pathway">
    <text evidence="2">Cofactor biosynthesis; tetrahydrofolate biosynthesis; 2-amino-4-hydroxy-6-hydroxymethyl-7,8-dihydropteridine diphosphate from 7,8-dihydroneopterin triphosphate: step 4/4.</text>
</comment>
<accession>A0A6H2EKN4</accession>
<dbReference type="GO" id="GO:0003848">
    <property type="term" value="F:2-amino-4-hydroxy-6-hydroxymethyldihydropteridine diphosphokinase activity"/>
    <property type="evidence" value="ECO:0007669"/>
    <property type="project" value="UniProtKB-EC"/>
</dbReference>